<evidence type="ECO:0000313" key="3">
    <source>
        <dbReference type="Proteomes" id="UP000191987"/>
    </source>
</evidence>
<organism evidence="2 3">
    <name type="scientific">Agrobacterium deltaense Zutra 3/1</name>
    <dbReference type="NCBI Taxonomy" id="1183427"/>
    <lineage>
        <taxon>Bacteria</taxon>
        <taxon>Pseudomonadati</taxon>
        <taxon>Pseudomonadota</taxon>
        <taxon>Alphaproteobacteria</taxon>
        <taxon>Hyphomicrobiales</taxon>
        <taxon>Rhizobiaceae</taxon>
        <taxon>Rhizobium/Agrobacterium group</taxon>
        <taxon>Agrobacterium</taxon>
    </lineage>
</organism>
<accession>A0A1S7RSP6</accession>
<dbReference type="Proteomes" id="UP000191987">
    <property type="component" value="Unassembled WGS sequence"/>
</dbReference>
<feature type="region of interest" description="Disordered" evidence="1">
    <location>
        <begin position="1"/>
        <end position="45"/>
    </location>
</feature>
<protein>
    <submittedName>
        <fullName evidence="2">Uncharacterized protein</fullName>
    </submittedName>
</protein>
<reference evidence="2 3" key="1">
    <citation type="submission" date="2016-01" db="EMBL/GenBank/DDBJ databases">
        <authorList>
            <person name="Oliw E.H."/>
        </authorList>
    </citation>
    <scope>NUCLEOTIDE SEQUENCE [LARGE SCALE GENOMIC DNA]</scope>
    <source>
        <strain evidence="2 3">Zutra 3-1</strain>
    </source>
</reference>
<evidence type="ECO:0000313" key="2">
    <source>
        <dbReference type="EMBL" id="CUX56984.1"/>
    </source>
</evidence>
<evidence type="ECO:0000256" key="1">
    <source>
        <dbReference type="SAM" id="MobiDB-lite"/>
    </source>
</evidence>
<name>A0A1S7RSP6_9HYPH</name>
<gene>
    <name evidence="2" type="ORF">AGR7C_Lc220105</name>
</gene>
<proteinExistence type="predicted"/>
<sequence length="274" mass="28688">MIRGMAGRSGNAKTAAAGAEPFPCGHTDETAPRSPATGEGSSDVASYTHGAANIAANTMAMTSARAETIGLSELERNIDVPPGCLRIGADLVGILNDGLCYGTIDPGQAYRQASLQEELAALRAEVDFRIDGGVGGKPELAFRRRLCHGADKTCRPAGRKKLFGIRARLSAARRRELDAQRAIIALRRSVTPAGRVGLAGIKNSLDLGHGRLLSFAAAAAFRDRSFVMDQRIRHVSGNCETVSKSIGALSLVIVDPFPSQGKATSAASPPPCLL</sequence>
<dbReference type="AlphaFoldDB" id="A0A1S7RSP6"/>
<dbReference type="EMBL" id="FBWG01000041">
    <property type="protein sequence ID" value="CUX56984.1"/>
    <property type="molecule type" value="Genomic_DNA"/>
</dbReference>